<feature type="compositionally biased region" description="Polar residues" evidence="1">
    <location>
        <begin position="211"/>
        <end position="227"/>
    </location>
</feature>
<feature type="compositionally biased region" description="Basic and acidic residues" evidence="1">
    <location>
        <begin position="401"/>
        <end position="413"/>
    </location>
</feature>
<reference key="1">
    <citation type="submission" date="2010-11" db="EMBL/GenBank/DDBJ databases">
        <title>The complete sequence of chromosome of Isophaera pallida ATCC 43644.</title>
        <authorList>
            <consortium name="US DOE Joint Genome Institute (JGI-PGF)"/>
            <person name="Lucas S."/>
            <person name="Copeland A."/>
            <person name="Lapidus A."/>
            <person name="Bruce D."/>
            <person name="Goodwin L."/>
            <person name="Pitluck S."/>
            <person name="Kyrpides N."/>
            <person name="Mavromatis K."/>
            <person name="Pagani I."/>
            <person name="Ivanova N."/>
            <person name="Saunders E."/>
            <person name="Brettin T."/>
            <person name="Detter J.C."/>
            <person name="Han C."/>
            <person name="Tapia R."/>
            <person name="Land M."/>
            <person name="Hauser L."/>
            <person name="Markowitz V."/>
            <person name="Cheng J.-F."/>
            <person name="Hugenholtz P."/>
            <person name="Woyke T."/>
            <person name="Wu D."/>
            <person name="Eisen J.A."/>
        </authorList>
    </citation>
    <scope>NUCLEOTIDE SEQUENCE</scope>
    <source>
        <strain>ATCC 43644</strain>
    </source>
</reference>
<name>E8R1K1_ISOPI</name>
<evidence type="ECO:0000256" key="1">
    <source>
        <dbReference type="SAM" id="MobiDB-lite"/>
    </source>
</evidence>
<evidence type="ECO:0000313" key="4">
    <source>
        <dbReference type="Proteomes" id="UP000008631"/>
    </source>
</evidence>
<keyword evidence="2" id="KW-1133">Transmembrane helix</keyword>
<evidence type="ECO:0000256" key="2">
    <source>
        <dbReference type="SAM" id="Phobius"/>
    </source>
</evidence>
<feature type="compositionally biased region" description="Acidic residues" evidence="1">
    <location>
        <begin position="48"/>
        <end position="57"/>
    </location>
</feature>
<dbReference type="HOGENOM" id="CLU_527630_0_0_0"/>
<dbReference type="EMBL" id="CP002353">
    <property type="protein sequence ID" value="ADV63419.1"/>
    <property type="molecule type" value="Genomic_DNA"/>
</dbReference>
<accession>E8R1K1</accession>
<feature type="compositionally biased region" description="Low complexity" evidence="1">
    <location>
        <begin position="1"/>
        <end position="16"/>
    </location>
</feature>
<feature type="compositionally biased region" description="Low complexity" evidence="1">
    <location>
        <begin position="497"/>
        <end position="510"/>
    </location>
</feature>
<dbReference type="STRING" id="575540.Isop_2853"/>
<dbReference type="AlphaFoldDB" id="E8R1K1"/>
<dbReference type="RefSeq" id="WP_013565707.1">
    <property type="nucleotide sequence ID" value="NC_014962.1"/>
</dbReference>
<dbReference type="OrthoDB" id="9152892at2"/>
<protein>
    <submittedName>
        <fullName evidence="3">Uncharacterized protein</fullName>
    </submittedName>
</protein>
<feature type="region of interest" description="Disordered" evidence="1">
    <location>
        <begin position="179"/>
        <end position="260"/>
    </location>
</feature>
<keyword evidence="2" id="KW-0472">Membrane</keyword>
<dbReference type="InParanoid" id="E8R1K1"/>
<feature type="compositionally biased region" description="Basic and acidic residues" evidence="1">
    <location>
        <begin position="441"/>
        <end position="452"/>
    </location>
</feature>
<reference evidence="3 4" key="2">
    <citation type="journal article" date="2011" name="Stand. Genomic Sci.">
        <title>Complete genome sequence of Isosphaera pallida type strain (IS1B).</title>
        <authorList>
            <consortium name="US DOE Joint Genome Institute (JGI-PGF)"/>
            <person name="Goker M."/>
            <person name="Cleland D."/>
            <person name="Saunders E."/>
            <person name="Lapidus A."/>
            <person name="Nolan M."/>
            <person name="Lucas S."/>
            <person name="Hammon N."/>
            <person name="Deshpande S."/>
            <person name="Cheng J.F."/>
            <person name="Tapia R."/>
            <person name="Han C."/>
            <person name="Goodwin L."/>
            <person name="Pitluck S."/>
            <person name="Liolios K."/>
            <person name="Pagani I."/>
            <person name="Ivanova N."/>
            <person name="Mavromatis K."/>
            <person name="Pati A."/>
            <person name="Chen A."/>
            <person name="Palaniappan K."/>
            <person name="Land M."/>
            <person name="Hauser L."/>
            <person name="Chang Y.J."/>
            <person name="Jeffries C.D."/>
            <person name="Detter J.C."/>
            <person name="Beck B."/>
            <person name="Woyke T."/>
            <person name="Bristow J."/>
            <person name="Eisen J.A."/>
            <person name="Markowitz V."/>
            <person name="Hugenholtz P."/>
            <person name="Kyrpides N.C."/>
            <person name="Klenk H.P."/>
        </authorList>
    </citation>
    <scope>NUCLEOTIDE SEQUENCE [LARGE SCALE GENOMIC DNA]</scope>
    <source>
        <strain evidence="4">ATCC 43644 / DSM 9630 / IS1B</strain>
    </source>
</reference>
<dbReference type="KEGG" id="ipa:Isop_2853"/>
<feature type="region of interest" description="Disordered" evidence="1">
    <location>
        <begin position="488"/>
        <end position="516"/>
    </location>
</feature>
<organism evidence="3 4">
    <name type="scientific">Isosphaera pallida (strain ATCC 43644 / DSM 9630 / IS1B)</name>
    <dbReference type="NCBI Taxonomy" id="575540"/>
    <lineage>
        <taxon>Bacteria</taxon>
        <taxon>Pseudomonadati</taxon>
        <taxon>Planctomycetota</taxon>
        <taxon>Planctomycetia</taxon>
        <taxon>Isosphaerales</taxon>
        <taxon>Isosphaeraceae</taxon>
        <taxon>Isosphaera</taxon>
    </lineage>
</organism>
<feature type="region of interest" description="Disordered" evidence="1">
    <location>
        <begin position="1"/>
        <end position="63"/>
    </location>
</feature>
<feature type="compositionally biased region" description="Low complexity" evidence="1">
    <location>
        <begin position="230"/>
        <end position="245"/>
    </location>
</feature>
<gene>
    <name evidence="3" type="ordered locus">Isop_2853</name>
</gene>
<proteinExistence type="predicted"/>
<keyword evidence="2" id="KW-0812">Transmembrane</keyword>
<evidence type="ECO:0000313" key="3">
    <source>
        <dbReference type="EMBL" id="ADV63419.1"/>
    </source>
</evidence>
<sequence length="516" mass="54819">MSSVDPSTPSSSSSSSRRLDAAPTSPLAHSTLPIAFQFRGSPPPFPPDDGDPSDDPDAWLHDLLDGRLDPESQARAQGRLQTDPEASQRLRDYRRLTHLLAQLPRPSPPLDPAFAAGLVERLLREQAESPSCSEEPMVAGRVGWFDPRATPRVVVWASAAILLVASGLAIQLIALNSQSPSPPSLLRSDDPVVWESPRHTPTPPIVAATRPTASTSLTLGDNGSSVAAQAADAKPSHPAEAAAADPPQPPPPAPTSSGTSAAATMLADLLARPVEGVEIVGCPPLRTLVDQVEGVLRDCPLRFARHGLIRLVEGEDRAGGEAVAVFAVRVDRYDRDRLVDLLRQRFDGQVGTLASESAETLARLETTPADRVESLVTIPAAGLRRDRPTVDLGLPPLAAESDPHHHPVIRERVAGPPRGFPDDPLADRVVDPMTLSSANPRDMDAEGNRSIDESVSIPPPPAERFRNLTDEQAPQTLLIWLVLQTDPVQPESDPRAAKSSSSSFSSGAAVPSPPSP</sequence>
<feature type="transmembrane region" description="Helical" evidence="2">
    <location>
        <begin position="153"/>
        <end position="174"/>
    </location>
</feature>
<feature type="region of interest" description="Disordered" evidence="1">
    <location>
        <begin position="395"/>
        <end position="470"/>
    </location>
</feature>
<keyword evidence="4" id="KW-1185">Reference proteome</keyword>
<dbReference type="Proteomes" id="UP000008631">
    <property type="component" value="Chromosome"/>
</dbReference>
<dbReference type="eggNOG" id="COG5662">
    <property type="taxonomic scope" value="Bacteria"/>
</dbReference>